<dbReference type="AlphaFoldDB" id="A0A378XH93"/>
<proteinExistence type="predicted"/>
<evidence type="ECO:0000313" key="2">
    <source>
        <dbReference type="EMBL" id="QPT39070.1"/>
    </source>
</evidence>
<gene>
    <name evidence="2" type="ORF">I6G29_07625</name>
    <name evidence="3" type="ORF">NCTC11997_01586</name>
</gene>
<keyword evidence="1" id="KW-0472">Membrane</keyword>
<evidence type="ECO:0000256" key="1">
    <source>
        <dbReference type="SAM" id="Phobius"/>
    </source>
</evidence>
<reference evidence="3 4" key="1">
    <citation type="submission" date="2018-06" db="EMBL/GenBank/DDBJ databases">
        <authorList>
            <consortium name="Pathogen Informatics"/>
            <person name="Doyle S."/>
        </authorList>
    </citation>
    <scope>NUCLEOTIDE SEQUENCE [LARGE SCALE GENOMIC DNA]</scope>
    <source>
        <strain evidence="3 4">NCTC11997</strain>
    </source>
</reference>
<keyword evidence="5" id="KW-1185">Reference proteome</keyword>
<dbReference type="Proteomes" id="UP000254603">
    <property type="component" value="Unassembled WGS sequence"/>
</dbReference>
<reference evidence="2 5" key="2">
    <citation type="submission" date="2020-12" db="EMBL/GenBank/DDBJ databases">
        <title>FDA dAtabase for Regulatory Grade micrObial Sequences (FDA-ARGOS): Supporting development and validation of Infectious Disease Dx tests.</title>
        <authorList>
            <person name="Sproer C."/>
            <person name="Gronow S."/>
            <person name="Severitt S."/>
            <person name="Schroder I."/>
            <person name="Tallon L."/>
            <person name="Sadzewicz L."/>
            <person name="Zhao X."/>
            <person name="Boylan J."/>
            <person name="Ott S."/>
            <person name="Bowen H."/>
            <person name="Vavikolanu K."/>
            <person name="Mehta A."/>
            <person name="Aluvathingal J."/>
            <person name="Nadendla S."/>
            <person name="Lowell S."/>
            <person name="Myers T."/>
            <person name="Yan Y."/>
            <person name="Sichtig H."/>
        </authorList>
    </citation>
    <scope>NUCLEOTIDE SEQUENCE [LARGE SCALE GENOMIC DNA]</scope>
    <source>
        <strain evidence="2 5">FDAARGOS_872</strain>
    </source>
</reference>
<accession>A0A378XH93</accession>
<dbReference type="EMBL" id="UGSB01000001">
    <property type="protein sequence ID" value="SUA54702.1"/>
    <property type="molecule type" value="Genomic_DNA"/>
</dbReference>
<feature type="transmembrane region" description="Helical" evidence="1">
    <location>
        <begin position="27"/>
        <end position="45"/>
    </location>
</feature>
<dbReference type="Proteomes" id="UP000594903">
    <property type="component" value="Chromosome"/>
</dbReference>
<keyword evidence="1" id="KW-0812">Transmembrane</keyword>
<dbReference type="RefSeq" id="WP_018573770.1">
    <property type="nucleotide sequence ID" value="NZ_CP065725.1"/>
</dbReference>
<feature type="transmembrane region" description="Helical" evidence="1">
    <location>
        <begin position="78"/>
        <end position="99"/>
    </location>
</feature>
<protein>
    <submittedName>
        <fullName evidence="3">Uncharacterized protein</fullName>
    </submittedName>
</protein>
<dbReference type="STRING" id="1122619.GCA_000373745_00596"/>
<evidence type="ECO:0000313" key="5">
    <source>
        <dbReference type="Proteomes" id="UP000594903"/>
    </source>
</evidence>
<name>A0A378XH93_9BURK</name>
<dbReference type="OrthoDB" id="8634640at2"/>
<dbReference type="EMBL" id="CP065725">
    <property type="protein sequence ID" value="QPT39070.1"/>
    <property type="molecule type" value="Genomic_DNA"/>
</dbReference>
<keyword evidence="1" id="KW-1133">Transmembrane helix</keyword>
<evidence type="ECO:0000313" key="4">
    <source>
        <dbReference type="Proteomes" id="UP000254603"/>
    </source>
</evidence>
<evidence type="ECO:0000313" key="3">
    <source>
        <dbReference type="EMBL" id="SUA54702.1"/>
    </source>
</evidence>
<organism evidence="3 4">
    <name type="scientific">Oligella ureolytica</name>
    <dbReference type="NCBI Taxonomy" id="90244"/>
    <lineage>
        <taxon>Bacteria</taxon>
        <taxon>Pseudomonadati</taxon>
        <taxon>Pseudomonadota</taxon>
        <taxon>Betaproteobacteria</taxon>
        <taxon>Burkholderiales</taxon>
        <taxon>Alcaligenaceae</taxon>
        <taxon>Oligella</taxon>
    </lineage>
</organism>
<sequence length="236" mass="27258">MNPKRSDYRRDIKVVDSTLLNLIKGRIFILIVVSMLILGVLYFVAKKILSFGQTLDYSPLKDTAVDSIIEYLEKYDTYFWWAIVIIIALFVLSFINHIVRQSLDSFSKTNVPMPVARNLFSTLSPMALEVLAWVWHERREPLKVNDLKLLSRELKQGRFSRIEDAREQERLLSQGLYGQTHTEANQVPIASNFQQSETQQVEPILNEHALSEPTLRQNDTVQIQNDALIIKDEPKA</sequence>